<dbReference type="EMBL" id="JAUSZI010000002">
    <property type="protein sequence ID" value="MDQ1027606.1"/>
    <property type="molecule type" value="Genomic_DNA"/>
</dbReference>
<reference evidence="2 3" key="1">
    <citation type="submission" date="2023-07" db="EMBL/GenBank/DDBJ databases">
        <title>Comparative genomics of wheat-associated soil bacteria to identify genetic determinants of phenazine resistance.</title>
        <authorList>
            <person name="Mouncey N."/>
        </authorList>
    </citation>
    <scope>NUCLEOTIDE SEQUENCE [LARGE SCALE GENOMIC DNA]</scope>
    <source>
        <strain evidence="2 3">V2I4</strain>
    </source>
</reference>
<evidence type="ECO:0000313" key="3">
    <source>
        <dbReference type="Proteomes" id="UP001230328"/>
    </source>
</evidence>
<keyword evidence="1" id="KW-0812">Transmembrane</keyword>
<name>A0ABU0SVP7_9ACTN</name>
<evidence type="ECO:0000313" key="2">
    <source>
        <dbReference type="EMBL" id="MDQ1027606.1"/>
    </source>
</evidence>
<keyword evidence="1" id="KW-1133">Transmembrane helix</keyword>
<feature type="transmembrane region" description="Helical" evidence="1">
    <location>
        <begin position="45"/>
        <end position="61"/>
    </location>
</feature>
<protein>
    <submittedName>
        <fullName evidence="2">Uncharacterized protein</fullName>
    </submittedName>
</protein>
<comment type="caution">
    <text evidence="2">The sequence shown here is derived from an EMBL/GenBank/DDBJ whole genome shotgun (WGS) entry which is preliminary data.</text>
</comment>
<keyword evidence="1" id="KW-0472">Membrane</keyword>
<proteinExistence type="predicted"/>
<accession>A0ABU0SVP7</accession>
<dbReference type="Proteomes" id="UP001230328">
    <property type="component" value="Unassembled WGS sequence"/>
</dbReference>
<feature type="transmembrane region" description="Helical" evidence="1">
    <location>
        <begin position="21"/>
        <end position="39"/>
    </location>
</feature>
<evidence type="ECO:0000256" key="1">
    <source>
        <dbReference type="SAM" id="Phobius"/>
    </source>
</evidence>
<sequence length="69" mass="7883">MAYHEEHPWRDRRRTHRVRPTTALGCLLALGFVIVMAVIEFRAAAIIVGLAVVTAVLLFISRRADRRSR</sequence>
<keyword evidence="3" id="KW-1185">Reference proteome</keyword>
<organism evidence="2 3">
    <name type="scientific">Streptomyces umbrinus</name>
    <dbReference type="NCBI Taxonomy" id="67370"/>
    <lineage>
        <taxon>Bacteria</taxon>
        <taxon>Bacillati</taxon>
        <taxon>Actinomycetota</taxon>
        <taxon>Actinomycetes</taxon>
        <taxon>Kitasatosporales</taxon>
        <taxon>Streptomycetaceae</taxon>
        <taxon>Streptomyces</taxon>
        <taxon>Streptomyces phaeochromogenes group</taxon>
    </lineage>
</organism>
<gene>
    <name evidence="2" type="ORF">QF035_005188</name>
</gene>